<proteinExistence type="predicted"/>
<name>A0A0F9UE33_9ZZZZ</name>
<gene>
    <name evidence="2" type="ORF">LCGC14_0541150</name>
</gene>
<evidence type="ECO:0000313" key="2">
    <source>
        <dbReference type="EMBL" id="KKN59501.1"/>
    </source>
</evidence>
<reference evidence="2" key="1">
    <citation type="journal article" date="2015" name="Nature">
        <title>Complex archaea that bridge the gap between prokaryotes and eukaryotes.</title>
        <authorList>
            <person name="Spang A."/>
            <person name="Saw J.H."/>
            <person name="Jorgensen S.L."/>
            <person name="Zaremba-Niedzwiedzka K."/>
            <person name="Martijn J."/>
            <person name="Lind A.E."/>
            <person name="van Eijk R."/>
            <person name="Schleper C."/>
            <person name="Guy L."/>
            <person name="Ettema T.J."/>
        </authorList>
    </citation>
    <scope>NUCLEOTIDE SEQUENCE</scope>
</reference>
<organism evidence="2">
    <name type="scientific">marine sediment metagenome</name>
    <dbReference type="NCBI Taxonomy" id="412755"/>
    <lineage>
        <taxon>unclassified sequences</taxon>
        <taxon>metagenomes</taxon>
        <taxon>ecological metagenomes</taxon>
    </lineage>
</organism>
<dbReference type="EMBL" id="LAZR01000724">
    <property type="protein sequence ID" value="KKN59501.1"/>
    <property type="molecule type" value="Genomic_DNA"/>
</dbReference>
<accession>A0A0F9UE33</accession>
<evidence type="ECO:0000256" key="1">
    <source>
        <dbReference type="SAM" id="MobiDB-lite"/>
    </source>
</evidence>
<dbReference type="AlphaFoldDB" id="A0A0F9UE33"/>
<sequence length="97" mass="11182">METEKTIKCNPEDLMCQFQALNLLEGMEKLFGTEKFQETYPDFKQLGDVVRERMSEQRGTIKEIMERCGLDTVEFEKEEASLSEQPSAEPQEEPAEG</sequence>
<protein>
    <submittedName>
        <fullName evidence="2">Uncharacterized protein</fullName>
    </submittedName>
</protein>
<comment type="caution">
    <text evidence="2">The sequence shown here is derived from an EMBL/GenBank/DDBJ whole genome shotgun (WGS) entry which is preliminary data.</text>
</comment>
<feature type="region of interest" description="Disordered" evidence="1">
    <location>
        <begin position="76"/>
        <end position="97"/>
    </location>
</feature>